<protein>
    <submittedName>
        <fullName evidence="1">Uncharacterized protein</fullName>
    </submittedName>
</protein>
<evidence type="ECO:0000313" key="1">
    <source>
        <dbReference type="EMBL" id="GFN80909.1"/>
    </source>
</evidence>
<dbReference type="AlphaFoldDB" id="A0AAV3YDW2"/>
<reference evidence="1 2" key="1">
    <citation type="journal article" date="2021" name="Elife">
        <title>Chloroplast acquisition without the gene transfer in kleptoplastic sea slugs, Plakobranchus ocellatus.</title>
        <authorList>
            <person name="Maeda T."/>
            <person name="Takahashi S."/>
            <person name="Yoshida T."/>
            <person name="Shimamura S."/>
            <person name="Takaki Y."/>
            <person name="Nagai Y."/>
            <person name="Toyoda A."/>
            <person name="Suzuki Y."/>
            <person name="Arimoto A."/>
            <person name="Ishii H."/>
            <person name="Satoh N."/>
            <person name="Nishiyama T."/>
            <person name="Hasebe M."/>
            <person name="Maruyama T."/>
            <person name="Minagawa J."/>
            <person name="Obokata J."/>
            <person name="Shigenobu S."/>
        </authorList>
    </citation>
    <scope>NUCLEOTIDE SEQUENCE [LARGE SCALE GENOMIC DNA]</scope>
</reference>
<accession>A0AAV3YDW2</accession>
<sequence>MVTSCPINPDLYSPKSSPNSTPITTTGMHWFVLDSVASYFSQELQRAFGCGFEPTTESTLIVDGGKTKLRHSRLAAASASSLCGSRLIVSEVHNAGLCVLADWGFGSSVFSESALRAAGTLLSRVRTPPMAPWPDGGPKSLRSPCCGLAIYTKTNQPASDDCSL</sequence>
<dbReference type="Proteomes" id="UP000735302">
    <property type="component" value="Unassembled WGS sequence"/>
</dbReference>
<comment type="caution">
    <text evidence="1">The sequence shown here is derived from an EMBL/GenBank/DDBJ whole genome shotgun (WGS) entry which is preliminary data.</text>
</comment>
<organism evidence="1 2">
    <name type="scientific">Plakobranchus ocellatus</name>
    <dbReference type="NCBI Taxonomy" id="259542"/>
    <lineage>
        <taxon>Eukaryota</taxon>
        <taxon>Metazoa</taxon>
        <taxon>Spiralia</taxon>
        <taxon>Lophotrochozoa</taxon>
        <taxon>Mollusca</taxon>
        <taxon>Gastropoda</taxon>
        <taxon>Heterobranchia</taxon>
        <taxon>Euthyneura</taxon>
        <taxon>Panpulmonata</taxon>
        <taxon>Sacoglossa</taxon>
        <taxon>Placobranchoidea</taxon>
        <taxon>Plakobranchidae</taxon>
        <taxon>Plakobranchus</taxon>
    </lineage>
</organism>
<name>A0AAV3YDW2_9GAST</name>
<evidence type="ECO:0000313" key="2">
    <source>
        <dbReference type="Proteomes" id="UP000735302"/>
    </source>
</evidence>
<gene>
    <name evidence="1" type="ORF">PoB_000741500</name>
</gene>
<dbReference type="EMBL" id="BLXT01000847">
    <property type="protein sequence ID" value="GFN80909.1"/>
    <property type="molecule type" value="Genomic_DNA"/>
</dbReference>
<keyword evidence="2" id="KW-1185">Reference proteome</keyword>
<proteinExistence type="predicted"/>